<evidence type="ECO:0000256" key="1">
    <source>
        <dbReference type="SAM" id="Phobius"/>
    </source>
</evidence>
<keyword evidence="1" id="KW-1133">Transmembrane helix</keyword>
<sequence>MLVQHYRDLGRREEEQVSGLRWTIIGLVVLLLWCGAAALGVFVVGLLWFSGAS</sequence>
<accession>A0ABS9W7A1</accession>
<feature type="transmembrane region" description="Helical" evidence="1">
    <location>
        <begin position="20"/>
        <end position="49"/>
    </location>
</feature>
<protein>
    <submittedName>
        <fullName evidence="2">Uncharacterized protein</fullName>
    </submittedName>
</protein>
<proteinExistence type="predicted"/>
<dbReference type="EMBL" id="JALBUU010000028">
    <property type="protein sequence ID" value="MCI0755182.1"/>
    <property type="molecule type" value="Genomic_DNA"/>
</dbReference>
<organism evidence="2 3">
    <name type="scientific">Teichococcus vastitatis</name>
    <dbReference type="NCBI Taxonomy" id="2307076"/>
    <lineage>
        <taxon>Bacteria</taxon>
        <taxon>Pseudomonadati</taxon>
        <taxon>Pseudomonadota</taxon>
        <taxon>Alphaproteobacteria</taxon>
        <taxon>Acetobacterales</taxon>
        <taxon>Roseomonadaceae</taxon>
        <taxon>Roseomonas</taxon>
    </lineage>
</organism>
<comment type="caution">
    <text evidence="2">The sequence shown here is derived from an EMBL/GenBank/DDBJ whole genome shotgun (WGS) entry which is preliminary data.</text>
</comment>
<dbReference type="Proteomes" id="UP001201985">
    <property type="component" value="Unassembled WGS sequence"/>
</dbReference>
<name>A0ABS9W7A1_9PROT</name>
<reference evidence="2 3" key="1">
    <citation type="submission" date="2022-03" db="EMBL/GenBank/DDBJ databases">
        <title>Complete genome analysis of Roseomonas KG 17.1 : a prolific producer of plant growth promoters.</title>
        <authorList>
            <person name="Saadouli I."/>
            <person name="Najjari A."/>
            <person name="Mosbah A."/>
            <person name="Ouzari H.I."/>
        </authorList>
    </citation>
    <scope>NUCLEOTIDE SEQUENCE [LARGE SCALE GENOMIC DNA]</scope>
    <source>
        <strain evidence="2 3">KG17-1</strain>
    </source>
</reference>
<dbReference type="RefSeq" id="WP_157985829.1">
    <property type="nucleotide sequence ID" value="NZ_JALBUU010000028.1"/>
</dbReference>
<gene>
    <name evidence="2" type="ORF">MON41_15795</name>
</gene>
<evidence type="ECO:0000313" key="2">
    <source>
        <dbReference type="EMBL" id="MCI0755182.1"/>
    </source>
</evidence>
<evidence type="ECO:0000313" key="3">
    <source>
        <dbReference type="Proteomes" id="UP001201985"/>
    </source>
</evidence>
<keyword evidence="1" id="KW-0472">Membrane</keyword>
<keyword evidence="3" id="KW-1185">Reference proteome</keyword>
<keyword evidence="1" id="KW-0812">Transmembrane</keyword>